<comment type="function">
    <text evidence="2">Involved in the storage or transport of lipids necessary for membrane maintenance under stressful conditions. Displays a binding preference for lysophospholipids.</text>
</comment>
<reference evidence="5 6" key="1">
    <citation type="submission" date="2017-09" db="EMBL/GenBank/DDBJ databases">
        <title>Paracoccus alkalisoli sp. nov., isolated from saline alkaline soil.</title>
        <authorList>
            <person name="Dong X."/>
            <person name="Zhang G."/>
        </authorList>
    </citation>
    <scope>NUCLEOTIDE SEQUENCE [LARGE SCALE GENOMIC DNA]</scope>
    <source>
        <strain evidence="5 6">WN007</strain>
    </source>
</reference>
<feature type="signal peptide" evidence="2">
    <location>
        <begin position="1"/>
        <end position="25"/>
    </location>
</feature>
<feature type="chain" id="PRO_5013435963" description="Outer membrane lipoprotein Blc" evidence="2">
    <location>
        <begin position="26"/>
        <end position="191"/>
    </location>
</feature>
<dbReference type="OrthoDB" id="594739at2"/>
<dbReference type="GO" id="GO:0009279">
    <property type="term" value="C:cell outer membrane"/>
    <property type="evidence" value="ECO:0007669"/>
    <property type="project" value="UniProtKB-SubCell"/>
</dbReference>
<comment type="subunit">
    <text evidence="2">Homodimer.</text>
</comment>
<evidence type="ECO:0000256" key="1">
    <source>
        <dbReference type="ARBA" id="ARBA00006889"/>
    </source>
</evidence>
<feature type="compositionally biased region" description="Low complexity" evidence="3">
    <location>
        <begin position="180"/>
        <end position="191"/>
    </location>
</feature>
<dbReference type="AlphaFoldDB" id="A0A2A2GJJ7"/>
<evidence type="ECO:0000313" key="5">
    <source>
        <dbReference type="EMBL" id="PAU97069.1"/>
    </source>
</evidence>
<keyword evidence="2" id="KW-0446">Lipid-binding</keyword>
<keyword evidence="2" id="KW-0998">Cell outer membrane</keyword>
<evidence type="ECO:0000256" key="2">
    <source>
        <dbReference type="PIRNR" id="PIRNR036893"/>
    </source>
</evidence>
<dbReference type="Pfam" id="PF08212">
    <property type="entry name" value="Lipocalin_2"/>
    <property type="match status" value="1"/>
</dbReference>
<comment type="caution">
    <text evidence="5">The sequence shown here is derived from an EMBL/GenBank/DDBJ whole genome shotgun (WGS) entry which is preliminary data.</text>
</comment>
<dbReference type="PANTHER" id="PTHR10612">
    <property type="entry name" value="APOLIPOPROTEIN D"/>
    <property type="match status" value="1"/>
</dbReference>
<dbReference type="PIRSF" id="PIRSF036893">
    <property type="entry name" value="Lipocalin_ApoD"/>
    <property type="match status" value="1"/>
</dbReference>
<evidence type="ECO:0000313" key="6">
    <source>
        <dbReference type="Proteomes" id="UP000218023"/>
    </source>
</evidence>
<keyword evidence="2" id="KW-0732">Signal</keyword>
<comment type="subcellular location">
    <subcellularLocation>
        <location evidence="2">Cell outer membrane</location>
    </subcellularLocation>
</comment>
<feature type="region of interest" description="Disordered" evidence="3">
    <location>
        <begin position="159"/>
        <end position="191"/>
    </location>
</feature>
<dbReference type="SUPFAM" id="SSF50814">
    <property type="entry name" value="Lipocalins"/>
    <property type="match status" value="1"/>
</dbReference>
<dbReference type="InterPro" id="IPR022271">
    <property type="entry name" value="Lipocalin_ApoD"/>
</dbReference>
<dbReference type="EMBL" id="NSJZ01000007">
    <property type="protein sequence ID" value="PAU97069.1"/>
    <property type="molecule type" value="Genomic_DNA"/>
</dbReference>
<evidence type="ECO:0000259" key="4">
    <source>
        <dbReference type="Pfam" id="PF08212"/>
    </source>
</evidence>
<dbReference type="InterPro" id="IPR012674">
    <property type="entry name" value="Calycin"/>
</dbReference>
<dbReference type="InterPro" id="IPR000566">
    <property type="entry name" value="Lipocln_cytosolic_FA-bd_dom"/>
</dbReference>
<organism evidence="5 6">
    <name type="scientific">Paracoccus salipaludis</name>
    <dbReference type="NCBI Taxonomy" id="2032623"/>
    <lineage>
        <taxon>Bacteria</taxon>
        <taxon>Pseudomonadati</taxon>
        <taxon>Pseudomonadota</taxon>
        <taxon>Alphaproteobacteria</taxon>
        <taxon>Rhodobacterales</taxon>
        <taxon>Paracoccaceae</taxon>
        <taxon>Paracoccus</taxon>
    </lineage>
</organism>
<keyword evidence="2" id="KW-0449">Lipoprotein</keyword>
<evidence type="ECO:0000256" key="3">
    <source>
        <dbReference type="SAM" id="MobiDB-lite"/>
    </source>
</evidence>
<sequence>MTGDSTMRFALGLAASLMMAAPALAQDAGTTASTEIDPQAYAGIWYEIARTPAPFQEMCAGGVTATYELVGAGTVKVTNRCDGEDGQPQGITGEAEVVSNNFNTLNVEFSMGEQNQGVNYVVAAASDIEDGKYQWAAVQSPEGPIGWILAREPQIDAETRSQAEAALTEAGIDVSQLSDTAQPPQTYQPAQ</sequence>
<dbReference type="PANTHER" id="PTHR10612:SF34">
    <property type="entry name" value="APOLIPOPROTEIN D"/>
    <property type="match status" value="1"/>
</dbReference>
<feature type="domain" description="Lipocalin/cytosolic fatty-acid binding" evidence="4">
    <location>
        <begin position="36"/>
        <end position="182"/>
    </location>
</feature>
<proteinExistence type="inferred from homology"/>
<dbReference type="InterPro" id="IPR047202">
    <property type="entry name" value="Lipocalin_Blc-like_dom"/>
</dbReference>
<dbReference type="Gene3D" id="2.40.128.20">
    <property type="match status" value="1"/>
</dbReference>
<dbReference type="GO" id="GO:0006950">
    <property type="term" value="P:response to stress"/>
    <property type="evidence" value="ECO:0007669"/>
    <property type="project" value="UniProtKB-ARBA"/>
</dbReference>
<keyword evidence="6" id="KW-1185">Reference proteome</keyword>
<dbReference type="Proteomes" id="UP000218023">
    <property type="component" value="Unassembled WGS sequence"/>
</dbReference>
<gene>
    <name evidence="5" type="ORF">CK240_09885</name>
</gene>
<dbReference type="GO" id="GO:0008289">
    <property type="term" value="F:lipid binding"/>
    <property type="evidence" value="ECO:0007669"/>
    <property type="project" value="UniProtKB-UniRule"/>
</dbReference>
<keyword evidence="2" id="KW-0472">Membrane</keyword>
<dbReference type="CDD" id="cd19438">
    <property type="entry name" value="lipocalin_Blc-like"/>
    <property type="match status" value="1"/>
</dbReference>
<comment type="similarity">
    <text evidence="1 2">Belongs to the calycin superfamily. Lipocalin family.</text>
</comment>
<name>A0A2A2GJJ7_9RHOB</name>
<accession>A0A2A2GJJ7</accession>
<protein>
    <recommendedName>
        <fullName evidence="2">Outer membrane lipoprotein Blc</fullName>
    </recommendedName>
</protein>